<dbReference type="InterPro" id="IPR000719">
    <property type="entry name" value="Prot_kinase_dom"/>
</dbReference>
<reference evidence="8" key="2">
    <citation type="submission" date="2017-02" db="EMBL/GenBank/DDBJ databases">
        <title>Sunflower complete genome.</title>
        <authorList>
            <person name="Langlade N."/>
            <person name="Munos S."/>
        </authorList>
    </citation>
    <scope>NUCLEOTIDE SEQUENCE [LARGE SCALE GENOMIC DNA]</scope>
    <source>
        <tissue evidence="8">Leaves</tissue>
    </source>
</reference>
<evidence type="ECO:0000256" key="2">
    <source>
        <dbReference type="ARBA" id="ARBA00022679"/>
    </source>
</evidence>
<dbReference type="Proteomes" id="UP000215914">
    <property type="component" value="Chromosome 14"/>
</dbReference>
<organism evidence="8 9">
    <name type="scientific">Helianthus annuus</name>
    <name type="common">Common sunflower</name>
    <dbReference type="NCBI Taxonomy" id="4232"/>
    <lineage>
        <taxon>Eukaryota</taxon>
        <taxon>Viridiplantae</taxon>
        <taxon>Streptophyta</taxon>
        <taxon>Embryophyta</taxon>
        <taxon>Tracheophyta</taxon>
        <taxon>Spermatophyta</taxon>
        <taxon>Magnoliopsida</taxon>
        <taxon>eudicotyledons</taxon>
        <taxon>Gunneridae</taxon>
        <taxon>Pentapetalae</taxon>
        <taxon>asterids</taxon>
        <taxon>campanulids</taxon>
        <taxon>Asterales</taxon>
        <taxon>Asteraceae</taxon>
        <taxon>Asteroideae</taxon>
        <taxon>Heliantheae alliance</taxon>
        <taxon>Heliantheae</taxon>
        <taxon>Helianthus</taxon>
    </lineage>
</organism>
<evidence type="ECO:0000313" key="7">
    <source>
        <dbReference type="EMBL" id="KAF5770878.1"/>
    </source>
</evidence>
<dbReference type="SMART" id="SM00219">
    <property type="entry name" value="TyrKc"/>
    <property type="match status" value="1"/>
</dbReference>
<dbReference type="InParanoid" id="A0A251SL72"/>
<dbReference type="InterPro" id="IPR045272">
    <property type="entry name" value="ANXUR1/2-like"/>
</dbReference>
<dbReference type="Pfam" id="PF07714">
    <property type="entry name" value="PK_Tyr_Ser-Thr"/>
    <property type="match status" value="1"/>
</dbReference>
<evidence type="ECO:0000313" key="9">
    <source>
        <dbReference type="Proteomes" id="UP000215914"/>
    </source>
</evidence>
<keyword evidence="4 8" id="KW-0418">Kinase</keyword>
<dbReference type="GO" id="GO:0004674">
    <property type="term" value="F:protein serine/threonine kinase activity"/>
    <property type="evidence" value="ECO:0007669"/>
    <property type="project" value="UniProtKB-KW"/>
</dbReference>
<dbReference type="InterPro" id="IPR001245">
    <property type="entry name" value="Ser-Thr/Tyr_kinase_cat_dom"/>
</dbReference>
<dbReference type="EMBL" id="CM007903">
    <property type="protein sequence ID" value="OTF99577.1"/>
    <property type="molecule type" value="Genomic_DNA"/>
</dbReference>
<dbReference type="PANTHER" id="PTHR27003">
    <property type="entry name" value="OS07G0166700 PROTEIN"/>
    <property type="match status" value="1"/>
</dbReference>
<dbReference type="Gene3D" id="1.10.510.10">
    <property type="entry name" value="Transferase(Phosphotransferase) domain 1"/>
    <property type="match status" value="1"/>
</dbReference>
<dbReference type="FunFam" id="3.30.200.20:FF:000039">
    <property type="entry name" value="receptor-like protein kinase FERONIA"/>
    <property type="match status" value="1"/>
</dbReference>
<reference evidence="7" key="3">
    <citation type="submission" date="2020-06" db="EMBL/GenBank/DDBJ databases">
        <title>Helianthus annuus Genome sequencing and assembly Release 2.</title>
        <authorList>
            <person name="Gouzy J."/>
            <person name="Langlade N."/>
            <person name="Munos S."/>
        </authorList>
    </citation>
    <scope>NUCLEOTIDE SEQUENCE</scope>
    <source>
        <tissue evidence="7">Leaves</tissue>
    </source>
</reference>
<dbReference type="GO" id="GO:0004714">
    <property type="term" value="F:transmembrane receptor protein tyrosine kinase activity"/>
    <property type="evidence" value="ECO:0007669"/>
    <property type="project" value="InterPro"/>
</dbReference>
<name>A0A251SL72_HELAN</name>
<gene>
    <name evidence="8" type="ORF">HannXRQ_Chr14g0458161</name>
    <name evidence="7" type="ORF">HanXRQr2_Chr14g0664311</name>
</gene>
<dbReference type="GO" id="GO:0005524">
    <property type="term" value="F:ATP binding"/>
    <property type="evidence" value="ECO:0007669"/>
    <property type="project" value="UniProtKB-KW"/>
</dbReference>
<feature type="domain" description="Protein kinase" evidence="6">
    <location>
        <begin position="24"/>
        <end position="157"/>
    </location>
</feature>
<dbReference type="GO" id="GO:0004672">
    <property type="term" value="F:protein kinase activity"/>
    <property type="evidence" value="ECO:0000318"/>
    <property type="project" value="GO_Central"/>
</dbReference>
<dbReference type="SUPFAM" id="SSF56112">
    <property type="entry name" value="Protein kinase-like (PK-like)"/>
    <property type="match status" value="1"/>
</dbReference>
<reference evidence="7 9" key="1">
    <citation type="journal article" date="2017" name="Nature">
        <title>The sunflower genome provides insights into oil metabolism, flowering and Asterid evolution.</title>
        <authorList>
            <person name="Badouin H."/>
            <person name="Gouzy J."/>
            <person name="Grassa C.J."/>
            <person name="Murat F."/>
            <person name="Staton S.E."/>
            <person name="Cottret L."/>
            <person name="Lelandais-Briere C."/>
            <person name="Owens G.L."/>
            <person name="Carrere S."/>
            <person name="Mayjonade B."/>
            <person name="Legrand L."/>
            <person name="Gill N."/>
            <person name="Kane N.C."/>
            <person name="Bowers J.E."/>
            <person name="Hubner S."/>
            <person name="Bellec A."/>
            <person name="Berard A."/>
            <person name="Berges H."/>
            <person name="Blanchet N."/>
            <person name="Boniface M.C."/>
            <person name="Brunel D."/>
            <person name="Catrice O."/>
            <person name="Chaidir N."/>
            <person name="Claudel C."/>
            <person name="Donnadieu C."/>
            <person name="Faraut T."/>
            <person name="Fievet G."/>
            <person name="Helmstetter N."/>
            <person name="King M."/>
            <person name="Knapp S.J."/>
            <person name="Lai Z."/>
            <person name="Le Paslier M.C."/>
            <person name="Lippi Y."/>
            <person name="Lorenzon L."/>
            <person name="Mandel J.R."/>
            <person name="Marage G."/>
            <person name="Marchand G."/>
            <person name="Marquand E."/>
            <person name="Bret-Mestries E."/>
            <person name="Morien E."/>
            <person name="Nambeesan S."/>
            <person name="Nguyen T."/>
            <person name="Pegot-Espagnet P."/>
            <person name="Pouilly N."/>
            <person name="Raftis F."/>
            <person name="Sallet E."/>
            <person name="Schiex T."/>
            <person name="Thomas J."/>
            <person name="Vandecasteele C."/>
            <person name="Vares D."/>
            <person name="Vear F."/>
            <person name="Vautrin S."/>
            <person name="Crespi M."/>
            <person name="Mangin B."/>
            <person name="Burke J.M."/>
            <person name="Salse J."/>
            <person name="Munos S."/>
            <person name="Vincourt P."/>
            <person name="Rieseberg L.H."/>
            <person name="Langlade N.B."/>
        </authorList>
    </citation>
    <scope>NUCLEOTIDE SEQUENCE [LARGE SCALE GENOMIC DNA]</scope>
    <source>
        <strain evidence="9">cv. SF193</strain>
        <tissue evidence="7">Leaves</tissue>
    </source>
</reference>
<keyword evidence="2 7" id="KW-0808">Transferase</keyword>
<evidence type="ECO:0000256" key="3">
    <source>
        <dbReference type="ARBA" id="ARBA00022741"/>
    </source>
</evidence>
<dbReference type="EMBL" id="MNCJ02000329">
    <property type="protein sequence ID" value="KAF5770878.1"/>
    <property type="molecule type" value="Genomic_DNA"/>
</dbReference>
<keyword evidence="9" id="KW-1185">Reference proteome</keyword>
<dbReference type="AlphaFoldDB" id="A0A251SL72"/>
<keyword evidence="5" id="KW-0067">ATP-binding</keyword>
<accession>A0A251SL72</accession>
<protein>
    <submittedName>
        <fullName evidence="8">Putative tyrosine-protein kinase, non-receptor SYK/ZAP-70</fullName>
    </submittedName>
</protein>
<keyword evidence="1" id="KW-0723">Serine/threonine-protein kinase</keyword>
<dbReference type="InterPro" id="IPR011009">
    <property type="entry name" value="Kinase-like_dom_sf"/>
</dbReference>
<dbReference type="OrthoDB" id="8891264at2759"/>
<dbReference type="Gene3D" id="3.30.200.20">
    <property type="entry name" value="Phosphorylase Kinase, domain 1"/>
    <property type="match status" value="1"/>
</dbReference>
<evidence type="ECO:0000259" key="6">
    <source>
        <dbReference type="PROSITE" id="PS50011"/>
    </source>
</evidence>
<evidence type="ECO:0000256" key="5">
    <source>
        <dbReference type="ARBA" id="ARBA00022840"/>
    </source>
</evidence>
<dbReference type="InterPro" id="IPR020635">
    <property type="entry name" value="Tyr_kinase_cat_dom"/>
</dbReference>
<dbReference type="Gramene" id="mRNA:HanXRQr2_Chr14g0664311">
    <property type="protein sequence ID" value="CDS:HanXRQr2_Chr14g0664311.1"/>
    <property type="gene ID" value="HanXRQr2_Chr14g0664311"/>
</dbReference>
<evidence type="ECO:0000313" key="8">
    <source>
        <dbReference type="EMBL" id="OTF99577.1"/>
    </source>
</evidence>
<dbReference type="PROSITE" id="PS50011">
    <property type="entry name" value="PROTEIN_KINASE_DOM"/>
    <property type="match status" value="1"/>
</dbReference>
<dbReference type="PANTHER" id="PTHR27003:SF326">
    <property type="entry name" value="PROTEIN KINASE DOMAIN-CONTAINING PROTEIN"/>
    <property type="match status" value="1"/>
</dbReference>
<dbReference type="GO" id="GO:0005886">
    <property type="term" value="C:plasma membrane"/>
    <property type="evidence" value="ECO:0000318"/>
    <property type="project" value="GO_Central"/>
</dbReference>
<keyword evidence="3" id="KW-0547">Nucleotide-binding</keyword>
<keyword evidence="8" id="KW-0675">Receptor</keyword>
<evidence type="ECO:0000256" key="4">
    <source>
        <dbReference type="ARBA" id="ARBA00022777"/>
    </source>
</evidence>
<sequence>MSFLQELDHLRIPFDDIKSATNNFSDQNCIGQGGFGPVYKGQLLSSTRLTDLVAVKRLDLKGGQGEREFLMEIVMLASYKHDNLVSLVGFSNDGNEKVLIYKHEANGSLDNHLSSTNLSWEQRLRICVGVARGLEYLHDGVGAGHRVLHRDVKIMCV</sequence>
<proteinExistence type="predicted"/>
<evidence type="ECO:0000256" key="1">
    <source>
        <dbReference type="ARBA" id="ARBA00022527"/>
    </source>
</evidence>